<dbReference type="NCBIfam" id="TIGR01484">
    <property type="entry name" value="HAD-SF-IIB"/>
    <property type="match status" value="1"/>
</dbReference>
<dbReference type="Pfam" id="PF08282">
    <property type="entry name" value="Hydrolase_3"/>
    <property type="match status" value="1"/>
</dbReference>
<dbReference type="GO" id="GO:0016853">
    <property type="term" value="F:isomerase activity"/>
    <property type="evidence" value="ECO:0007669"/>
    <property type="project" value="UniProtKB-KW"/>
</dbReference>
<organism evidence="1 2">
    <name type="scientific">[Ruminococcus] torques</name>
    <dbReference type="NCBI Taxonomy" id="33039"/>
    <lineage>
        <taxon>Bacteria</taxon>
        <taxon>Bacillati</taxon>
        <taxon>Bacillota</taxon>
        <taxon>Clostridia</taxon>
        <taxon>Lachnospirales</taxon>
        <taxon>Lachnospiraceae</taxon>
        <taxon>Mediterraneibacter</taxon>
    </lineage>
</organism>
<accession>A0A174APN6</accession>
<dbReference type="AlphaFoldDB" id="A0A174APN6"/>
<dbReference type="Proteomes" id="UP000095787">
    <property type="component" value="Unassembled WGS sequence"/>
</dbReference>
<dbReference type="SUPFAM" id="SSF56784">
    <property type="entry name" value="HAD-like"/>
    <property type="match status" value="1"/>
</dbReference>
<proteinExistence type="predicted"/>
<dbReference type="Gene3D" id="3.40.50.1000">
    <property type="entry name" value="HAD superfamily/HAD-like"/>
    <property type="match status" value="1"/>
</dbReference>
<dbReference type="GO" id="GO:0000287">
    <property type="term" value="F:magnesium ion binding"/>
    <property type="evidence" value="ECO:0007669"/>
    <property type="project" value="TreeGrafter"/>
</dbReference>
<dbReference type="GO" id="GO:0016791">
    <property type="term" value="F:phosphatase activity"/>
    <property type="evidence" value="ECO:0007669"/>
    <property type="project" value="TreeGrafter"/>
</dbReference>
<evidence type="ECO:0000313" key="2">
    <source>
        <dbReference type="Proteomes" id="UP000095787"/>
    </source>
</evidence>
<dbReference type="PANTHER" id="PTHR10000">
    <property type="entry name" value="PHOSPHOSERINE PHOSPHATASE"/>
    <property type="match status" value="1"/>
</dbReference>
<dbReference type="PANTHER" id="PTHR10000:SF25">
    <property type="entry name" value="PHOSPHATASE YKRA-RELATED"/>
    <property type="match status" value="1"/>
</dbReference>
<dbReference type="EMBL" id="CYZO01000011">
    <property type="protein sequence ID" value="CUN90464.1"/>
    <property type="molecule type" value="Genomic_DNA"/>
</dbReference>
<dbReference type="GO" id="GO:0005829">
    <property type="term" value="C:cytosol"/>
    <property type="evidence" value="ECO:0007669"/>
    <property type="project" value="TreeGrafter"/>
</dbReference>
<dbReference type="PROSITE" id="PS01229">
    <property type="entry name" value="COF_2"/>
    <property type="match status" value="1"/>
</dbReference>
<reference evidence="1 2" key="1">
    <citation type="submission" date="2015-09" db="EMBL/GenBank/DDBJ databases">
        <authorList>
            <consortium name="Pathogen Informatics"/>
        </authorList>
    </citation>
    <scope>NUCLEOTIDE SEQUENCE [LARGE SCALE GENOMIC DNA]</scope>
    <source>
        <strain evidence="1 2">2789STDY5834841</strain>
    </source>
</reference>
<gene>
    <name evidence="1" type="ORF">ERS852456_01112</name>
</gene>
<sequence length="262" mass="29582">MRKVFFFDIDGTIYRNTLGITEKTIQAFEMLRKNGDYVVLATGRTAPAIEPEFPFLPYDGFIAGNGTHVRFGGKDILNVVMEPVLVERIVQCLREDHREFVLEGDRELYSDITGNNNKILDYGFYKSLLGNGLKPVDVENRRVNKLSVQLGERPFNPNKYQEIITRVKVILHGEVAEIGSRSHSKATGAALLLHHLGIIPENCWAFGDSRNDMELLRYVGHSVAMGDACEEVKKCVSYVTGTVEEEGVYCFLAQSDIWNREC</sequence>
<protein>
    <submittedName>
        <fullName evidence="1">Putative bifunctional phosphatase/peptidyl-prolyl cis-trans isomerase</fullName>
    </submittedName>
</protein>
<evidence type="ECO:0000313" key="1">
    <source>
        <dbReference type="EMBL" id="CUN90464.1"/>
    </source>
</evidence>
<name>A0A174APN6_9FIRM</name>
<dbReference type="RefSeq" id="WP_172675378.1">
    <property type="nucleotide sequence ID" value="NZ_CYZO01000011.1"/>
</dbReference>
<dbReference type="Gene3D" id="3.30.1240.10">
    <property type="match status" value="1"/>
</dbReference>
<dbReference type="InterPro" id="IPR006379">
    <property type="entry name" value="HAD-SF_hydro_IIB"/>
</dbReference>
<dbReference type="InterPro" id="IPR023214">
    <property type="entry name" value="HAD_sf"/>
</dbReference>
<keyword evidence="1" id="KW-0413">Isomerase</keyword>
<dbReference type="InterPro" id="IPR036412">
    <property type="entry name" value="HAD-like_sf"/>
</dbReference>